<dbReference type="AlphaFoldDB" id="A0A8H8D621"/>
<accession>A0A8H8D621</accession>
<name>A0A8H8D621_AJECA</name>
<feature type="transmembrane region" description="Helical" evidence="1">
    <location>
        <begin position="48"/>
        <end position="69"/>
    </location>
</feature>
<evidence type="ECO:0000313" key="3">
    <source>
        <dbReference type="Proteomes" id="UP000670092"/>
    </source>
</evidence>
<keyword evidence="1" id="KW-0812">Transmembrane</keyword>
<comment type="caution">
    <text evidence="2">The sequence shown here is derived from an EMBL/GenBank/DDBJ whole genome shotgun (WGS) entry which is preliminary data.</text>
</comment>
<feature type="transmembrane region" description="Helical" evidence="1">
    <location>
        <begin position="12"/>
        <end position="28"/>
    </location>
</feature>
<proteinExistence type="predicted"/>
<protein>
    <submittedName>
        <fullName evidence="2">Uncharacterized protein</fullName>
    </submittedName>
</protein>
<evidence type="ECO:0000256" key="1">
    <source>
        <dbReference type="SAM" id="Phobius"/>
    </source>
</evidence>
<sequence>MSWLSGRFFVDIMRSLGAPTFSGLYLHLSDYFYIHLSDPHRPSYRRVIAAYPISDSIYIVLYSILYRFFGIRTTKNVTILDSSKNWNLWYKMMLSLAIELEVLDFISDEKPDCISQIPKPNPPEFLTEHTMETKIRLGYGEYQV</sequence>
<evidence type="ECO:0000313" key="2">
    <source>
        <dbReference type="EMBL" id="KAG5303230.1"/>
    </source>
</evidence>
<dbReference type="Proteomes" id="UP000670092">
    <property type="component" value="Unassembled WGS sequence"/>
</dbReference>
<dbReference type="VEuPathDB" id="FungiDB:I7I52_01165"/>
<gene>
    <name evidence="2" type="ORF">I7I52_01165</name>
</gene>
<keyword evidence="1" id="KW-0472">Membrane</keyword>
<reference evidence="2 3" key="1">
    <citation type="submission" date="2021-01" db="EMBL/GenBank/DDBJ databases">
        <title>Chromosome-level genome assembly of a human fungal pathogen reveals clustering of transcriptionally co-regulated genes.</title>
        <authorList>
            <person name="Voorhies M."/>
            <person name="Cohen S."/>
            <person name="Shea T.P."/>
            <person name="Petrus S."/>
            <person name="Munoz J.F."/>
            <person name="Poplawski S."/>
            <person name="Goldman W.E."/>
            <person name="Michael T."/>
            <person name="Cuomo C.A."/>
            <person name="Sil A."/>
            <person name="Beyhan S."/>
        </authorList>
    </citation>
    <scope>NUCLEOTIDE SEQUENCE [LARGE SCALE GENOMIC DNA]</scope>
    <source>
        <strain evidence="2 3">G184AR</strain>
    </source>
</reference>
<dbReference type="EMBL" id="JAEVHI010000001">
    <property type="protein sequence ID" value="KAG5303230.1"/>
    <property type="molecule type" value="Genomic_DNA"/>
</dbReference>
<keyword evidence="1" id="KW-1133">Transmembrane helix</keyword>
<organism evidence="2 3">
    <name type="scientific">Ajellomyces capsulatus</name>
    <name type="common">Darling's disease fungus</name>
    <name type="synonym">Histoplasma capsulatum</name>
    <dbReference type="NCBI Taxonomy" id="5037"/>
    <lineage>
        <taxon>Eukaryota</taxon>
        <taxon>Fungi</taxon>
        <taxon>Dikarya</taxon>
        <taxon>Ascomycota</taxon>
        <taxon>Pezizomycotina</taxon>
        <taxon>Eurotiomycetes</taxon>
        <taxon>Eurotiomycetidae</taxon>
        <taxon>Onygenales</taxon>
        <taxon>Ajellomycetaceae</taxon>
        <taxon>Histoplasma</taxon>
    </lineage>
</organism>